<name>A0A2X2T0R5_CAPOC</name>
<dbReference type="InterPro" id="IPR002481">
    <property type="entry name" value="FUR"/>
</dbReference>
<dbReference type="GO" id="GO:0005829">
    <property type="term" value="C:cytosol"/>
    <property type="evidence" value="ECO:0007669"/>
    <property type="project" value="TreeGrafter"/>
</dbReference>
<evidence type="ECO:0000256" key="4">
    <source>
        <dbReference type="ARBA" id="ARBA00020910"/>
    </source>
</evidence>
<evidence type="ECO:0000256" key="8">
    <source>
        <dbReference type="ARBA" id="ARBA00022833"/>
    </source>
</evidence>
<feature type="binding site" evidence="12">
    <location>
        <position position="145"/>
    </location>
    <ligand>
        <name>Fe cation</name>
        <dbReference type="ChEBI" id="CHEBI:24875"/>
    </ligand>
</feature>
<evidence type="ECO:0000256" key="5">
    <source>
        <dbReference type="ARBA" id="ARBA00022490"/>
    </source>
</evidence>
<evidence type="ECO:0000256" key="1">
    <source>
        <dbReference type="ARBA" id="ARBA00004496"/>
    </source>
</evidence>
<sequence>MKNIAEKDKKNTSEENLEIVKKVLTKYLEDNGHRKTPERYAIVKEIYEYNDHFDIETLYENMKKKKYRVSRATLYNTIELLLECGLVRKHQFGQNQAYYEKSYFDRQHDHVILTDTGEIVEFCDPRIQAIQKTIEEVFNINISNHSLYFYGTRKADAPKEERATK</sequence>
<keyword evidence="8" id="KW-0862">Zinc</keyword>
<dbReference type="Gene3D" id="1.10.10.10">
    <property type="entry name" value="Winged helix-like DNA-binding domain superfamily/Winged helix DNA-binding domain"/>
    <property type="match status" value="1"/>
</dbReference>
<evidence type="ECO:0000256" key="12">
    <source>
        <dbReference type="PIRSR" id="PIRSR602481-2"/>
    </source>
</evidence>
<evidence type="ECO:0000256" key="3">
    <source>
        <dbReference type="ARBA" id="ARBA00011738"/>
    </source>
</evidence>
<dbReference type="EMBL" id="UAVS01000005">
    <property type="protein sequence ID" value="SQA94053.1"/>
    <property type="molecule type" value="Genomic_DNA"/>
</dbReference>
<dbReference type="Pfam" id="PF01475">
    <property type="entry name" value="FUR"/>
    <property type="match status" value="1"/>
</dbReference>
<proteinExistence type="inferred from homology"/>
<keyword evidence="10" id="KW-0238">DNA-binding</keyword>
<feature type="binding site" evidence="12">
    <location>
        <position position="109"/>
    </location>
    <ligand>
        <name>Fe cation</name>
        <dbReference type="ChEBI" id="CHEBI:24875"/>
    </ligand>
</feature>
<dbReference type="GO" id="GO:0003700">
    <property type="term" value="F:DNA-binding transcription factor activity"/>
    <property type="evidence" value="ECO:0007669"/>
    <property type="project" value="InterPro"/>
</dbReference>
<dbReference type="GO" id="GO:0008270">
    <property type="term" value="F:zinc ion binding"/>
    <property type="evidence" value="ECO:0007669"/>
    <property type="project" value="TreeGrafter"/>
</dbReference>
<evidence type="ECO:0000256" key="2">
    <source>
        <dbReference type="ARBA" id="ARBA00007957"/>
    </source>
</evidence>
<evidence type="ECO:0000313" key="13">
    <source>
        <dbReference type="EMBL" id="SQA77527.1"/>
    </source>
</evidence>
<dbReference type="Proteomes" id="UP000250169">
    <property type="component" value="Unassembled WGS sequence"/>
</dbReference>
<evidence type="ECO:0000313" key="15">
    <source>
        <dbReference type="Proteomes" id="UP000249891"/>
    </source>
</evidence>
<comment type="similarity">
    <text evidence="2">Belongs to the Fur family.</text>
</comment>
<evidence type="ECO:0000256" key="6">
    <source>
        <dbReference type="ARBA" id="ARBA00022491"/>
    </source>
</evidence>
<comment type="subcellular location">
    <subcellularLocation>
        <location evidence="1">Cytoplasm</location>
    </subcellularLocation>
</comment>
<dbReference type="CDD" id="cd07153">
    <property type="entry name" value="Fur_like"/>
    <property type="match status" value="1"/>
</dbReference>
<keyword evidence="7 12" id="KW-0479">Metal-binding</keyword>
<protein>
    <recommendedName>
        <fullName evidence="4">Ferric uptake regulation protein</fullName>
    </recommendedName>
</protein>
<comment type="subunit">
    <text evidence="3">Homodimer.</text>
</comment>
<reference evidence="15 16" key="1">
    <citation type="submission" date="2018-06" db="EMBL/GenBank/DDBJ databases">
        <authorList>
            <consortium name="Pathogen Informatics"/>
            <person name="Doyle S."/>
        </authorList>
    </citation>
    <scope>NUCLEOTIDE SEQUENCE [LARGE SCALE GENOMIC DNA]</scope>
    <source>
        <strain evidence="14 16">NCTC11545</strain>
        <strain evidence="13 15">NCTC11546</strain>
    </source>
</reference>
<evidence type="ECO:0000256" key="10">
    <source>
        <dbReference type="ARBA" id="ARBA00023125"/>
    </source>
</evidence>
<keyword evidence="12" id="KW-0408">Iron</keyword>
<comment type="cofactor">
    <cofactor evidence="12">
        <name>Mn(2+)</name>
        <dbReference type="ChEBI" id="CHEBI:29035"/>
    </cofactor>
    <cofactor evidence="12">
        <name>Fe(2+)</name>
        <dbReference type="ChEBI" id="CHEBI:29033"/>
    </cofactor>
    <text evidence="12">Binds 1 Mn(2+) or Fe(2+) ion per subunit.</text>
</comment>
<dbReference type="EMBL" id="UARG01000017">
    <property type="protein sequence ID" value="SQA77527.1"/>
    <property type="molecule type" value="Genomic_DNA"/>
</dbReference>
<dbReference type="SUPFAM" id="SSF46785">
    <property type="entry name" value="Winged helix' DNA-binding domain"/>
    <property type="match status" value="1"/>
</dbReference>
<dbReference type="PANTHER" id="PTHR33202:SF2">
    <property type="entry name" value="FERRIC UPTAKE REGULATION PROTEIN"/>
    <property type="match status" value="1"/>
</dbReference>
<dbReference type="Gene3D" id="3.30.1490.190">
    <property type="match status" value="1"/>
</dbReference>
<evidence type="ECO:0000256" key="9">
    <source>
        <dbReference type="ARBA" id="ARBA00023015"/>
    </source>
</evidence>
<keyword evidence="9" id="KW-0805">Transcription regulation</keyword>
<evidence type="ECO:0000313" key="16">
    <source>
        <dbReference type="Proteomes" id="UP000250169"/>
    </source>
</evidence>
<dbReference type="InterPro" id="IPR036390">
    <property type="entry name" value="WH_DNA-bd_sf"/>
</dbReference>
<dbReference type="GO" id="GO:0045892">
    <property type="term" value="P:negative regulation of DNA-templated transcription"/>
    <property type="evidence" value="ECO:0007669"/>
    <property type="project" value="TreeGrafter"/>
</dbReference>
<dbReference type="PANTHER" id="PTHR33202">
    <property type="entry name" value="ZINC UPTAKE REGULATION PROTEIN"/>
    <property type="match status" value="1"/>
</dbReference>
<dbReference type="Proteomes" id="UP000249891">
    <property type="component" value="Unassembled WGS sequence"/>
</dbReference>
<keyword evidence="11" id="KW-0804">Transcription</keyword>
<keyword evidence="5" id="KW-0963">Cytoplasm</keyword>
<dbReference type="InterPro" id="IPR036388">
    <property type="entry name" value="WH-like_DNA-bd_sf"/>
</dbReference>
<evidence type="ECO:0000256" key="7">
    <source>
        <dbReference type="ARBA" id="ARBA00022723"/>
    </source>
</evidence>
<dbReference type="GO" id="GO:1900376">
    <property type="term" value="P:regulation of secondary metabolite biosynthetic process"/>
    <property type="evidence" value="ECO:0007669"/>
    <property type="project" value="TreeGrafter"/>
</dbReference>
<gene>
    <name evidence="14" type="primary">fur</name>
    <name evidence="14" type="ORF">NCTC11545_01435</name>
    <name evidence="13" type="ORF">NCTC11546_00740</name>
</gene>
<dbReference type="InterPro" id="IPR043135">
    <property type="entry name" value="Fur_C"/>
</dbReference>
<dbReference type="GO" id="GO:0000976">
    <property type="term" value="F:transcription cis-regulatory region binding"/>
    <property type="evidence" value="ECO:0007669"/>
    <property type="project" value="TreeGrafter"/>
</dbReference>
<dbReference type="RefSeq" id="WP_002673241.1">
    <property type="nucleotide sequence ID" value="NZ_CAJPNJ010000003.1"/>
</dbReference>
<organism evidence="14 16">
    <name type="scientific">Capnocytophaga ochracea</name>
    <dbReference type="NCBI Taxonomy" id="1018"/>
    <lineage>
        <taxon>Bacteria</taxon>
        <taxon>Pseudomonadati</taxon>
        <taxon>Bacteroidota</taxon>
        <taxon>Flavobacteriia</taxon>
        <taxon>Flavobacteriales</taxon>
        <taxon>Flavobacteriaceae</taxon>
        <taxon>Capnocytophaga</taxon>
    </lineage>
</organism>
<accession>A0A2X2T0R5</accession>
<dbReference type="AlphaFoldDB" id="A0A2X2T0R5"/>
<evidence type="ECO:0000256" key="11">
    <source>
        <dbReference type="ARBA" id="ARBA00023163"/>
    </source>
</evidence>
<evidence type="ECO:0000313" key="14">
    <source>
        <dbReference type="EMBL" id="SQA94053.1"/>
    </source>
</evidence>
<keyword evidence="6" id="KW-0678">Repressor</keyword>